<keyword evidence="2" id="KW-0472">Membrane</keyword>
<dbReference type="Pfam" id="PF04652">
    <property type="entry name" value="Vta1"/>
    <property type="match status" value="1"/>
</dbReference>
<sequence>MATSPLTCLSNDLKSIEPYLDIATDFENLYPSVSYLCRFYALQKGFTLYKAEDDLPVLLELMSLLSHTSASLSDKTMNEIEDLALKFIEWGETAPTLEKYNEITFKSFYSAKLLLDVCVLFGELKATTAEKKKCITSKVMDMQESRALLMKENQASLLKQEQTSKETEDSMAHFDEGSLVKRQAVDGLYPQLTIKELLKNVQPRTAQILYLQSNDLNTSPTDLLQEMPVGFCEPPRQVFVVPSPVADFVTAADNASKAKTSPSEIQEIHITPSVHAAITPSNATTKLDEVEVEEKALQSVIVSQTLQTPDSTSAGISTLGVKQKVSMANPGHCGQTQGEPTVRNNQFSNRFMHPKNQRMTRSPILLPFPCHPANVHQSFNYPKFNVSICILTFK</sequence>
<gene>
    <name evidence="4" type="ORF">DAPPUDRAFT_320664</name>
</gene>
<dbReference type="PANTHER" id="PTHR46009:SF1">
    <property type="entry name" value="VACUOLAR PROTEIN SORTING-ASSOCIATED PROTEIN VTA1 HOMOLOG"/>
    <property type="match status" value="1"/>
</dbReference>
<dbReference type="GO" id="GO:0005771">
    <property type="term" value="C:multivesicular body"/>
    <property type="evidence" value="ECO:0000318"/>
    <property type="project" value="GO_Central"/>
</dbReference>
<evidence type="ECO:0000313" key="4">
    <source>
        <dbReference type="EMBL" id="EFX78275.1"/>
    </source>
</evidence>
<dbReference type="OrthoDB" id="10443388at2759"/>
<dbReference type="InterPro" id="IPR023175">
    <property type="entry name" value="Vta1/CALS_N_sf"/>
</dbReference>
<dbReference type="KEGG" id="dpx:DAPPUDRAFT_320664"/>
<dbReference type="AlphaFoldDB" id="E9GQT6"/>
<feature type="domain" description="Vta1/callose synthase N-terminal" evidence="3">
    <location>
        <begin position="15"/>
        <end position="143"/>
    </location>
</feature>
<dbReference type="eggNOG" id="KOG0917">
    <property type="taxonomic scope" value="Eukaryota"/>
</dbReference>
<dbReference type="InterPro" id="IPR039431">
    <property type="entry name" value="Vta1/CALS_N"/>
</dbReference>
<organism evidence="4 5">
    <name type="scientific">Daphnia pulex</name>
    <name type="common">Water flea</name>
    <dbReference type="NCBI Taxonomy" id="6669"/>
    <lineage>
        <taxon>Eukaryota</taxon>
        <taxon>Metazoa</taxon>
        <taxon>Ecdysozoa</taxon>
        <taxon>Arthropoda</taxon>
        <taxon>Crustacea</taxon>
        <taxon>Branchiopoda</taxon>
        <taxon>Diplostraca</taxon>
        <taxon>Cladocera</taxon>
        <taxon>Anomopoda</taxon>
        <taxon>Daphniidae</taxon>
        <taxon>Daphnia</taxon>
    </lineage>
</organism>
<evidence type="ECO:0000256" key="2">
    <source>
        <dbReference type="ARBA" id="ARBA00023136"/>
    </source>
</evidence>
<evidence type="ECO:0000259" key="3">
    <source>
        <dbReference type="Pfam" id="PF04652"/>
    </source>
</evidence>
<dbReference type="GO" id="GO:0032511">
    <property type="term" value="P:late endosome to vacuole transport via multivesicular body sorting pathway"/>
    <property type="evidence" value="ECO:0000318"/>
    <property type="project" value="GO_Central"/>
</dbReference>
<dbReference type="HOGENOM" id="CLU_700699_0_0_1"/>
<dbReference type="Gene3D" id="1.25.40.270">
    <property type="entry name" value="Vacuolar protein sorting-associated protein vta1"/>
    <property type="match status" value="1"/>
</dbReference>
<dbReference type="PANTHER" id="PTHR46009">
    <property type="entry name" value="VACUOLAR PROTEIN SORTING-ASSOCIATED PROTEIN VTA1 HOMOLOG"/>
    <property type="match status" value="1"/>
</dbReference>
<keyword evidence="5" id="KW-1185">Reference proteome</keyword>
<evidence type="ECO:0000256" key="1">
    <source>
        <dbReference type="ARBA" id="ARBA00004308"/>
    </source>
</evidence>
<name>E9GQT6_DAPPU</name>
<dbReference type="InParanoid" id="E9GQT6"/>
<accession>E9GQT6</accession>
<reference evidence="4 5" key="1">
    <citation type="journal article" date="2011" name="Science">
        <title>The ecoresponsive genome of Daphnia pulex.</title>
        <authorList>
            <person name="Colbourne J.K."/>
            <person name="Pfrender M.E."/>
            <person name="Gilbert D."/>
            <person name="Thomas W.K."/>
            <person name="Tucker A."/>
            <person name="Oakley T.H."/>
            <person name="Tokishita S."/>
            <person name="Aerts A."/>
            <person name="Arnold G.J."/>
            <person name="Basu M.K."/>
            <person name="Bauer D.J."/>
            <person name="Caceres C.E."/>
            <person name="Carmel L."/>
            <person name="Casola C."/>
            <person name="Choi J.H."/>
            <person name="Detter J.C."/>
            <person name="Dong Q."/>
            <person name="Dusheyko S."/>
            <person name="Eads B.D."/>
            <person name="Frohlich T."/>
            <person name="Geiler-Samerotte K.A."/>
            <person name="Gerlach D."/>
            <person name="Hatcher P."/>
            <person name="Jogdeo S."/>
            <person name="Krijgsveld J."/>
            <person name="Kriventseva E.V."/>
            <person name="Kultz D."/>
            <person name="Laforsch C."/>
            <person name="Lindquist E."/>
            <person name="Lopez J."/>
            <person name="Manak J.R."/>
            <person name="Muller J."/>
            <person name="Pangilinan J."/>
            <person name="Patwardhan R.P."/>
            <person name="Pitluck S."/>
            <person name="Pritham E.J."/>
            <person name="Rechtsteiner A."/>
            <person name="Rho M."/>
            <person name="Rogozin I.B."/>
            <person name="Sakarya O."/>
            <person name="Salamov A."/>
            <person name="Schaack S."/>
            <person name="Shapiro H."/>
            <person name="Shiga Y."/>
            <person name="Skalitzky C."/>
            <person name="Smith Z."/>
            <person name="Souvorov A."/>
            <person name="Sung W."/>
            <person name="Tang Z."/>
            <person name="Tsuchiya D."/>
            <person name="Tu H."/>
            <person name="Vos H."/>
            <person name="Wang M."/>
            <person name="Wolf Y.I."/>
            <person name="Yamagata H."/>
            <person name="Yamada T."/>
            <person name="Ye Y."/>
            <person name="Shaw J.R."/>
            <person name="Andrews J."/>
            <person name="Crease T.J."/>
            <person name="Tang H."/>
            <person name="Lucas S.M."/>
            <person name="Robertson H.M."/>
            <person name="Bork P."/>
            <person name="Koonin E.V."/>
            <person name="Zdobnov E.M."/>
            <person name="Grigoriev I.V."/>
            <person name="Lynch M."/>
            <person name="Boore J.L."/>
        </authorList>
    </citation>
    <scope>NUCLEOTIDE SEQUENCE [LARGE SCALE GENOMIC DNA]</scope>
</reference>
<dbReference type="Proteomes" id="UP000000305">
    <property type="component" value="Unassembled WGS sequence"/>
</dbReference>
<protein>
    <recommendedName>
        <fullName evidence="3">Vta1/callose synthase N-terminal domain-containing protein</fullName>
    </recommendedName>
</protein>
<dbReference type="InterPro" id="IPR044538">
    <property type="entry name" value="Vta1-like"/>
</dbReference>
<evidence type="ECO:0000313" key="5">
    <source>
        <dbReference type="Proteomes" id="UP000000305"/>
    </source>
</evidence>
<dbReference type="STRING" id="6669.E9GQT6"/>
<proteinExistence type="predicted"/>
<comment type="subcellular location">
    <subcellularLocation>
        <location evidence="1">Endomembrane system</location>
    </subcellularLocation>
</comment>
<dbReference type="EMBL" id="GL732558">
    <property type="protein sequence ID" value="EFX78275.1"/>
    <property type="molecule type" value="Genomic_DNA"/>
</dbReference>